<evidence type="ECO:0008006" key="6">
    <source>
        <dbReference type="Google" id="ProtNLM"/>
    </source>
</evidence>
<evidence type="ECO:0000259" key="3">
    <source>
        <dbReference type="Pfam" id="PF16344"/>
    </source>
</evidence>
<reference evidence="4 5" key="1">
    <citation type="submission" date="2015-10" db="EMBL/GenBank/DDBJ databases">
        <authorList>
            <person name="Gilbert D.G."/>
        </authorList>
    </citation>
    <scope>NUCLEOTIDE SEQUENCE [LARGE SCALE GENOMIC DNA]</scope>
    <source>
        <strain evidence="5">HZ-22</strain>
    </source>
</reference>
<dbReference type="AlphaFoldDB" id="A0A0P0D360"/>
<feature type="domain" description="FecR protein" evidence="2">
    <location>
        <begin position="126"/>
        <end position="214"/>
    </location>
</feature>
<dbReference type="Pfam" id="PF04773">
    <property type="entry name" value="FecR"/>
    <property type="match status" value="1"/>
</dbReference>
<dbReference type="InterPro" id="IPR012373">
    <property type="entry name" value="Ferrdict_sens_TM"/>
</dbReference>
<evidence type="ECO:0000259" key="2">
    <source>
        <dbReference type="Pfam" id="PF04773"/>
    </source>
</evidence>
<organism evidence="4 5">
    <name type="scientific">Pseudalgibacter alginicilyticus</name>
    <dbReference type="NCBI Taxonomy" id="1736674"/>
    <lineage>
        <taxon>Bacteria</taxon>
        <taxon>Pseudomonadati</taxon>
        <taxon>Bacteroidota</taxon>
        <taxon>Flavobacteriia</taxon>
        <taxon>Flavobacteriales</taxon>
        <taxon>Flavobacteriaceae</taxon>
        <taxon>Pseudalgibacter</taxon>
    </lineage>
</organism>
<keyword evidence="1" id="KW-1133">Transmembrane helix</keyword>
<feature type="domain" description="Protein FecR C-terminal" evidence="3">
    <location>
        <begin position="259"/>
        <end position="326"/>
    </location>
</feature>
<accession>A0A0P0D360</accession>
<keyword evidence="1" id="KW-0472">Membrane</keyword>
<dbReference type="Gene3D" id="2.60.120.1440">
    <property type="match status" value="1"/>
</dbReference>
<dbReference type="Pfam" id="PF16344">
    <property type="entry name" value="FecR_C"/>
    <property type="match status" value="1"/>
</dbReference>
<dbReference type="PANTHER" id="PTHR30273:SF2">
    <property type="entry name" value="PROTEIN FECR"/>
    <property type="match status" value="1"/>
</dbReference>
<protein>
    <recommendedName>
        <fullName evidence="6">Anti-sigma factor</fullName>
    </recommendedName>
</protein>
<dbReference type="InterPro" id="IPR032508">
    <property type="entry name" value="FecR_C"/>
</dbReference>
<name>A0A0P0D360_9FLAO</name>
<keyword evidence="5" id="KW-1185">Reference proteome</keyword>
<dbReference type="PANTHER" id="PTHR30273">
    <property type="entry name" value="PERIPLASMIC SIGNAL SENSOR AND SIGMA FACTOR ACTIVATOR FECR-RELATED"/>
    <property type="match status" value="1"/>
</dbReference>
<dbReference type="STRING" id="1736674.APS56_09645"/>
<dbReference type="KEGG" id="ahz:APS56_09645"/>
<dbReference type="Proteomes" id="UP000057981">
    <property type="component" value="Chromosome"/>
</dbReference>
<dbReference type="Gene3D" id="3.55.50.30">
    <property type="match status" value="1"/>
</dbReference>
<proteinExistence type="predicted"/>
<sequence>MILVLSNRNHKMTEKDFKILISKKQRGLLNKKEEAILFSFEKKMLAKNRKDIFLNEKHKLKIQQDIYSKIIHTKQKTISSGWIKVAGFLIVALTIGSVGWYTSLQSDKVNSKQTVAKILSKEVSYGKKLTFILPDGSRVKLNSGSKIKYPEVFNDSIREVTLSGEAFFEIKEDSLFPFIVKTASLSTRVLGTTFNIKDYEDENEVAVTLATGKISVGVKGEENIILSPSYQLNFNKSTQSLKKQKINLDDFLGWKDGILRFDNEKLSTAVIKLEKWFNVKIKLQNKQYENCSFTGVFKDASLERILENITFVKTNLKYKIISSEEVEISGFCNN</sequence>
<dbReference type="EMBL" id="CP012898">
    <property type="protein sequence ID" value="ALJ05370.1"/>
    <property type="molecule type" value="Genomic_DNA"/>
</dbReference>
<evidence type="ECO:0000313" key="4">
    <source>
        <dbReference type="EMBL" id="ALJ05370.1"/>
    </source>
</evidence>
<evidence type="ECO:0000313" key="5">
    <source>
        <dbReference type="Proteomes" id="UP000057981"/>
    </source>
</evidence>
<gene>
    <name evidence="4" type="ORF">APS56_09645</name>
</gene>
<keyword evidence="1" id="KW-0812">Transmembrane</keyword>
<dbReference type="OrthoDB" id="704021at2"/>
<feature type="transmembrane region" description="Helical" evidence="1">
    <location>
        <begin position="81"/>
        <end position="101"/>
    </location>
</feature>
<dbReference type="InterPro" id="IPR006860">
    <property type="entry name" value="FecR"/>
</dbReference>
<dbReference type="GO" id="GO:0016989">
    <property type="term" value="F:sigma factor antagonist activity"/>
    <property type="evidence" value="ECO:0007669"/>
    <property type="project" value="TreeGrafter"/>
</dbReference>
<evidence type="ECO:0000256" key="1">
    <source>
        <dbReference type="SAM" id="Phobius"/>
    </source>
</evidence>